<dbReference type="GO" id="GO:0016020">
    <property type="term" value="C:membrane"/>
    <property type="evidence" value="ECO:0007669"/>
    <property type="project" value="InterPro"/>
</dbReference>
<proteinExistence type="predicted"/>
<evidence type="ECO:0000313" key="3">
    <source>
        <dbReference type="EMBL" id="VIP04127.1"/>
    </source>
</evidence>
<dbReference type="EMBL" id="LR586016">
    <property type="protein sequence ID" value="VIP04127.1"/>
    <property type="molecule type" value="Genomic_DNA"/>
</dbReference>
<reference evidence="3" key="1">
    <citation type="submission" date="2019-04" db="EMBL/GenBank/DDBJ databases">
        <authorList>
            <consortium name="Science for Life Laboratories"/>
        </authorList>
    </citation>
    <scope>NUCLEOTIDE SEQUENCE</scope>
    <source>
        <strain evidence="3">MBLW1</strain>
    </source>
</reference>
<keyword evidence="1" id="KW-1133">Transmembrane helix</keyword>
<dbReference type="InterPro" id="IPR000620">
    <property type="entry name" value="EamA_dom"/>
</dbReference>
<dbReference type="InParanoid" id="A0A6C2YRZ9"/>
<feature type="transmembrane region" description="Helical" evidence="1">
    <location>
        <begin position="190"/>
        <end position="208"/>
    </location>
</feature>
<feature type="transmembrane region" description="Helical" evidence="1">
    <location>
        <begin position="101"/>
        <end position="123"/>
    </location>
</feature>
<protein>
    <recommendedName>
        <fullName evidence="2">EamA domain-containing protein</fullName>
    </recommendedName>
</protein>
<dbReference type="AlphaFoldDB" id="A0A6C2YRZ9"/>
<sequence length="304" mass="32992">MIEPPVGSKLHARLALVAAALLWSLSSFFTRLFLTPTWIGVHEPEVSPLALAFWRVLFAGLFFCLIVPRKAMKFSPLMFLMVVIFAAMNGLYISAQMIGTAANAVFLQYTAPLWMVLMTVFLLKEPIEPRGGWVVGVGTLGVTVIIAGNWLTGPVDQGAAIAMALGSGVAYAAILVCLRQLRGFDSGWLTMVNHLGAAVCLSPILGFVPLPTAPQFICLAVFGVIQMAIPYWLMARSLRLISTEEAGAITLLEPMLNPLWAYLMRPEQETPTISTAIGGVLILGALAWRYLPRKIKPAEVVHST</sequence>
<organism evidence="3">
    <name type="scientific">Tuwongella immobilis</name>
    <dbReference type="NCBI Taxonomy" id="692036"/>
    <lineage>
        <taxon>Bacteria</taxon>
        <taxon>Pseudomonadati</taxon>
        <taxon>Planctomycetota</taxon>
        <taxon>Planctomycetia</taxon>
        <taxon>Gemmatales</taxon>
        <taxon>Gemmataceae</taxon>
        <taxon>Tuwongella</taxon>
    </lineage>
</organism>
<feature type="transmembrane region" description="Helical" evidence="1">
    <location>
        <begin position="46"/>
        <end position="67"/>
    </location>
</feature>
<feature type="transmembrane region" description="Helical" evidence="1">
    <location>
        <begin position="214"/>
        <end position="234"/>
    </location>
</feature>
<feature type="transmembrane region" description="Helical" evidence="1">
    <location>
        <begin position="12"/>
        <end position="34"/>
    </location>
</feature>
<evidence type="ECO:0000313" key="4">
    <source>
        <dbReference type="Proteomes" id="UP000464378"/>
    </source>
</evidence>
<dbReference type="KEGG" id="tim:GMBLW1_50660"/>
<keyword evidence="1" id="KW-0812">Transmembrane</keyword>
<dbReference type="EMBL" id="LR593887">
    <property type="protein sequence ID" value="VTS05619.1"/>
    <property type="molecule type" value="Genomic_DNA"/>
</dbReference>
<dbReference type="InterPro" id="IPR037185">
    <property type="entry name" value="EmrE-like"/>
</dbReference>
<feature type="domain" description="EamA" evidence="2">
    <location>
        <begin position="14"/>
        <end position="146"/>
    </location>
</feature>
<dbReference type="PANTHER" id="PTHR22911">
    <property type="entry name" value="ACYL-MALONYL CONDENSING ENZYME-RELATED"/>
    <property type="match status" value="1"/>
</dbReference>
<keyword evidence="4" id="KW-1185">Reference proteome</keyword>
<dbReference type="Pfam" id="PF00892">
    <property type="entry name" value="EamA"/>
    <property type="match status" value="2"/>
</dbReference>
<feature type="domain" description="EamA" evidence="2">
    <location>
        <begin position="160"/>
        <end position="287"/>
    </location>
</feature>
<gene>
    <name evidence="3" type="ORF">GMBLW1_50660</name>
</gene>
<feature type="transmembrane region" description="Helical" evidence="1">
    <location>
        <begin position="74"/>
        <end position="95"/>
    </location>
</feature>
<keyword evidence="1" id="KW-0472">Membrane</keyword>
<dbReference type="Proteomes" id="UP000464378">
    <property type="component" value="Chromosome"/>
</dbReference>
<feature type="transmembrane region" description="Helical" evidence="1">
    <location>
        <begin position="158"/>
        <end position="178"/>
    </location>
</feature>
<dbReference type="RefSeq" id="WP_162659252.1">
    <property type="nucleotide sequence ID" value="NZ_LR593887.1"/>
</dbReference>
<feature type="transmembrane region" description="Helical" evidence="1">
    <location>
        <begin position="132"/>
        <end position="152"/>
    </location>
</feature>
<name>A0A6C2YRZ9_9BACT</name>
<dbReference type="SUPFAM" id="SSF103481">
    <property type="entry name" value="Multidrug resistance efflux transporter EmrE"/>
    <property type="match status" value="2"/>
</dbReference>
<accession>A0A6C2YRZ9</accession>
<evidence type="ECO:0000256" key="1">
    <source>
        <dbReference type="SAM" id="Phobius"/>
    </source>
</evidence>
<evidence type="ECO:0000259" key="2">
    <source>
        <dbReference type="Pfam" id="PF00892"/>
    </source>
</evidence>